<evidence type="ECO:0000313" key="2">
    <source>
        <dbReference type="EMBL" id="KAK1751780.1"/>
    </source>
</evidence>
<name>A0AAJ0B5V0_9PEZI</name>
<dbReference type="Proteomes" id="UP001239445">
    <property type="component" value="Unassembled WGS sequence"/>
</dbReference>
<feature type="signal peptide" evidence="1">
    <location>
        <begin position="1"/>
        <end position="17"/>
    </location>
</feature>
<accession>A0AAJ0B5V0</accession>
<reference evidence="2" key="1">
    <citation type="submission" date="2023-06" db="EMBL/GenBank/DDBJ databases">
        <title>Genome-scale phylogeny and comparative genomics of the fungal order Sordariales.</title>
        <authorList>
            <consortium name="Lawrence Berkeley National Laboratory"/>
            <person name="Hensen N."/>
            <person name="Bonometti L."/>
            <person name="Westerberg I."/>
            <person name="Brannstrom I.O."/>
            <person name="Guillou S."/>
            <person name="Cros-Aarteil S."/>
            <person name="Calhoun S."/>
            <person name="Haridas S."/>
            <person name="Kuo A."/>
            <person name="Mondo S."/>
            <person name="Pangilinan J."/>
            <person name="Riley R."/>
            <person name="Labutti K."/>
            <person name="Andreopoulos B."/>
            <person name="Lipzen A."/>
            <person name="Chen C."/>
            <person name="Yanf M."/>
            <person name="Daum C."/>
            <person name="Ng V."/>
            <person name="Clum A."/>
            <person name="Steindorff A."/>
            <person name="Ohm R."/>
            <person name="Martin F."/>
            <person name="Silar P."/>
            <person name="Natvig D."/>
            <person name="Lalanne C."/>
            <person name="Gautier V."/>
            <person name="Ament-Velasquez S.L."/>
            <person name="Kruys A."/>
            <person name="Hutchinson M.I."/>
            <person name="Powell A.J."/>
            <person name="Barry K."/>
            <person name="Miller A.N."/>
            <person name="Grigoriev I.V."/>
            <person name="Debuchy R."/>
            <person name="Gladieux P."/>
            <person name="Thoren M.H."/>
            <person name="Johannesson H."/>
        </authorList>
    </citation>
    <scope>NUCLEOTIDE SEQUENCE</scope>
    <source>
        <strain evidence="2">PSN4</strain>
    </source>
</reference>
<dbReference type="AlphaFoldDB" id="A0AAJ0B5V0"/>
<proteinExistence type="predicted"/>
<comment type="caution">
    <text evidence="2">The sequence shown here is derived from an EMBL/GenBank/DDBJ whole genome shotgun (WGS) entry which is preliminary data.</text>
</comment>
<organism evidence="2 3">
    <name type="scientific">Echria macrotheca</name>
    <dbReference type="NCBI Taxonomy" id="438768"/>
    <lineage>
        <taxon>Eukaryota</taxon>
        <taxon>Fungi</taxon>
        <taxon>Dikarya</taxon>
        <taxon>Ascomycota</taxon>
        <taxon>Pezizomycotina</taxon>
        <taxon>Sordariomycetes</taxon>
        <taxon>Sordariomycetidae</taxon>
        <taxon>Sordariales</taxon>
        <taxon>Schizotheciaceae</taxon>
        <taxon>Echria</taxon>
    </lineage>
</organism>
<protein>
    <submittedName>
        <fullName evidence="2">Uncharacterized protein</fullName>
    </submittedName>
</protein>
<dbReference type="EMBL" id="MU839841">
    <property type="protein sequence ID" value="KAK1751780.1"/>
    <property type="molecule type" value="Genomic_DNA"/>
</dbReference>
<evidence type="ECO:0000313" key="3">
    <source>
        <dbReference type="Proteomes" id="UP001239445"/>
    </source>
</evidence>
<keyword evidence="1" id="KW-0732">Signal</keyword>
<evidence type="ECO:0000256" key="1">
    <source>
        <dbReference type="SAM" id="SignalP"/>
    </source>
</evidence>
<keyword evidence="3" id="KW-1185">Reference proteome</keyword>
<gene>
    <name evidence="2" type="ORF">QBC47DRAFT_405797</name>
</gene>
<sequence length="195" mass="21721">MFAPGLILSAFAASSLASAIPRSQGSVLDTRMMTTELSILAQFEFAPYELTNICLDCKRPNATANYGCEVKFDWHDPNSVRQNNVSSCACQYSWTWDGVSVIGGDSDGSDVPYETCWKDERTYFEMALVTFEQPGNFTLKLAHHYKDSENFTAPWEYPTTFSRPNILLPVVDKTENQITLFTEGVVNGTINGISN</sequence>
<feature type="chain" id="PRO_5042473412" evidence="1">
    <location>
        <begin position="18"/>
        <end position="195"/>
    </location>
</feature>